<accession>A0AA39QLK5</accession>
<dbReference type="EMBL" id="JAUEPU010000002">
    <property type="protein sequence ID" value="KAK0504579.1"/>
    <property type="molecule type" value="Genomic_DNA"/>
</dbReference>
<proteinExistence type="predicted"/>
<sequence>MIATTIDRVVSSRTTLRATIEICGVAPNGPLDAKPDEGGKYNTDVLTTFHQKLQSLVHLHFEPFRMLEEMQHQVSTNPVDRIEAMAFLLASSTTPAYNKSQCLEDAWTALLTTSSVMTRGALFFWYPEPGNAGAKWRPCWDQVMKTPLPGYFSPLRYPFLAVDRDVQTNFDRCTAFCIENGWSGDEMQQTR</sequence>
<name>A0AA39QLK5_9AGAR</name>
<organism evidence="1 2">
    <name type="scientific">Armillaria luteobubalina</name>
    <dbReference type="NCBI Taxonomy" id="153913"/>
    <lineage>
        <taxon>Eukaryota</taxon>
        <taxon>Fungi</taxon>
        <taxon>Dikarya</taxon>
        <taxon>Basidiomycota</taxon>
        <taxon>Agaricomycotina</taxon>
        <taxon>Agaricomycetes</taxon>
        <taxon>Agaricomycetidae</taxon>
        <taxon>Agaricales</taxon>
        <taxon>Marasmiineae</taxon>
        <taxon>Physalacriaceae</taxon>
        <taxon>Armillaria</taxon>
    </lineage>
</organism>
<evidence type="ECO:0000313" key="1">
    <source>
        <dbReference type="EMBL" id="KAK0504579.1"/>
    </source>
</evidence>
<comment type="caution">
    <text evidence="1">The sequence shown here is derived from an EMBL/GenBank/DDBJ whole genome shotgun (WGS) entry which is preliminary data.</text>
</comment>
<dbReference type="AlphaFoldDB" id="A0AA39QLK5"/>
<gene>
    <name evidence="1" type="ORF">EDD18DRAFT_304648</name>
</gene>
<keyword evidence="2" id="KW-1185">Reference proteome</keyword>
<protein>
    <submittedName>
        <fullName evidence="1">Uncharacterized protein</fullName>
    </submittedName>
</protein>
<dbReference type="Proteomes" id="UP001175228">
    <property type="component" value="Unassembled WGS sequence"/>
</dbReference>
<evidence type="ECO:0000313" key="2">
    <source>
        <dbReference type="Proteomes" id="UP001175228"/>
    </source>
</evidence>
<reference evidence="1" key="1">
    <citation type="submission" date="2023-06" db="EMBL/GenBank/DDBJ databases">
        <authorList>
            <consortium name="Lawrence Berkeley National Laboratory"/>
            <person name="Ahrendt S."/>
            <person name="Sahu N."/>
            <person name="Indic B."/>
            <person name="Wong-Bajracharya J."/>
            <person name="Merenyi Z."/>
            <person name="Ke H.-M."/>
            <person name="Monk M."/>
            <person name="Kocsube S."/>
            <person name="Drula E."/>
            <person name="Lipzen A."/>
            <person name="Balint B."/>
            <person name="Henrissat B."/>
            <person name="Andreopoulos B."/>
            <person name="Martin F.M."/>
            <person name="Harder C.B."/>
            <person name="Rigling D."/>
            <person name="Ford K.L."/>
            <person name="Foster G.D."/>
            <person name="Pangilinan J."/>
            <person name="Papanicolaou A."/>
            <person name="Barry K."/>
            <person name="LaButti K."/>
            <person name="Viragh M."/>
            <person name="Koriabine M."/>
            <person name="Yan M."/>
            <person name="Riley R."/>
            <person name="Champramary S."/>
            <person name="Plett K.L."/>
            <person name="Tsai I.J."/>
            <person name="Slot J."/>
            <person name="Sipos G."/>
            <person name="Plett J."/>
            <person name="Nagy L.G."/>
            <person name="Grigoriev I.V."/>
        </authorList>
    </citation>
    <scope>NUCLEOTIDE SEQUENCE</scope>
    <source>
        <strain evidence="1">HWK02</strain>
    </source>
</reference>